<gene>
    <name evidence="1" type="ORF">EZS26_003778</name>
</gene>
<reference evidence="1 2" key="1">
    <citation type="submission" date="2019-03" db="EMBL/GenBank/DDBJ databases">
        <title>Single cell metagenomics reveals metabolic interactions within the superorganism composed of flagellate Streblomastix strix and complex community of Bacteroidetes bacteria on its surface.</title>
        <authorList>
            <person name="Treitli S.C."/>
            <person name="Kolisko M."/>
            <person name="Husnik F."/>
            <person name="Keeling P."/>
            <person name="Hampl V."/>
        </authorList>
    </citation>
    <scope>NUCLEOTIDE SEQUENCE [LARGE SCALE GENOMIC DNA]</scope>
    <source>
        <strain evidence="1">St1</strain>
    </source>
</reference>
<dbReference type="Proteomes" id="UP000324575">
    <property type="component" value="Unassembled WGS sequence"/>
</dbReference>
<dbReference type="AlphaFoldDB" id="A0A5M8NXZ8"/>
<organism evidence="1 2">
    <name type="scientific">Candidatus Ordinivivax streblomastigis</name>
    <dbReference type="NCBI Taxonomy" id="2540710"/>
    <lineage>
        <taxon>Bacteria</taxon>
        <taxon>Pseudomonadati</taxon>
        <taxon>Bacteroidota</taxon>
        <taxon>Bacteroidia</taxon>
        <taxon>Bacteroidales</taxon>
        <taxon>Candidatus Ordinivivax</taxon>
    </lineage>
</organism>
<dbReference type="EMBL" id="SNRX01000147">
    <property type="protein sequence ID" value="KAA6300079.1"/>
    <property type="molecule type" value="Genomic_DNA"/>
</dbReference>
<proteinExistence type="predicted"/>
<evidence type="ECO:0000313" key="1">
    <source>
        <dbReference type="EMBL" id="KAA6300079.1"/>
    </source>
</evidence>
<comment type="caution">
    <text evidence="1">The sequence shown here is derived from an EMBL/GenBank/DDBJ whole genome shotgun (WGS) entry which is preliminary data.</text>
</comment>
<evidence type="ECO:0000313" key="2">
    <source>
        <dbReference type="Proteomes" id="UP000324575"/>
    </source>
</evidence>
<sequence length="47" mass="5535">MSIYMNISINKYIKKQISCLNRFVITDLFAKLDAASYIKTLNNQYEL</sequence>
<name>A0A5M8NXZ8_9BACT</name>
<protein>
    <submittedName>
        <fullName evidence="1">Uncharacterized protein</fullName>
    </submittedName>
</protein>
<accession>A0A5M8NXZ8</accession>